<dbReference type="AlphaFoldDB" id="A0A2N5RXD5"/>
<sequence>MNNESNQREGEGAASQQVASEEGVKLEVRMRIRRRPTSSAEEPLSRTSDEEVQEYRVSEGLGNAWPVAPASSSSSSSSSSLSSSSSAAPLSQLAVSLAKLRSQTNALLSQLIAAHDHSSRITSRTINRILETHSLAGIDDLHQDDDDDDDDDQAEDPEL</sequence>
<dbReference type="Proteomes" id="UP000235388">
    <property type="component" value="Unassembled WGS sequence"/>
</dbReference>
<organism evidence="2 3">
    <name type="scientific">Puccinia coronata f. sp. avenae</name>
    <dbReference type="NCBI Taxonomy" id="200324"/>
    <lineage>
        <taxon>Eukaryota</taxon>
        <taxon>Fungi</taxon>
        <taxon>Dikarya</taxon>
        <taxon>Basidiomycota</taxon>
        <taxon>Pucciniomycotina</taxon>
        <taxon>Pucciniomycetes</taxon>
        <taxon>Pucciniales</taxon>
        <taxon>Pucciniaceae</taxon>
        <taxon>Puccinia</taxon>
    </lineage>
</organism>
<keyword evidence="3" id="KW-1185">Reference proteome</keyword>
<reference evidence="2 3" key="1">
    <citation type="submission" date="2017-11" db="EMBL/GenBank/DDBJ databases">
        <title>De novo assembly and phasing of dikaryotic genomes from two isolates of Puccinia coronata f. sp. avenae, the causal agent of oat crown rust.</title>
        <authorList>
            <person name="Miller M.E."/>
            <person name="Zhang Y."/>
            <person name="Omidvar V."/>
            <person name="Sperschneider J."/>
            <person name="Schwessinger B."/>
            <person name="Raley C."/>
            <person name="Palmer J.M."/>
            <person name="Garnica D."/>
            <person name="Upadhyaya N."/>
            <person name="Rathjen J."/>
            <person name="Taylor J.M."/>
            <person name="Park R.F."/>
            <person name="Dodds P.N."/>
            <person name="Hirsch C.D."/>
            <person name="Kianian S.F."/>
            <person name="Figueroa M."/>
        </authorList>
    </citation>
    <scope>NUCLEOTIDE SEQUENCE [LARGE SCALE GENOMIC DNA]</scope>
    <source>
        <strain evidence="2">12NC29</strain>
    </source>
</reference>
<feature type="compositionally biased region" description="Basic and acidic residues" evidence="1">
    <location>
        <begin position="43"/>
        <end position="57"/>
    </location>
</feature>
<evidence type="ECO:0000313" key="3">
    <source>
        <dbReference type="Proteomes" id="UP000235388"/>
    </source>
</evidence>
<evidence type="ECO:0000313" key="2">
    <source>
        <dbReference type="EMBL" id="PLW05656.1"/>
    </source>
</evidence>
<comment type="caution">
    <text evidence="2">The sequence shown here is derived from an EMBL/GenBank/DDBJ whole genome shotgun (WGS) entry which is preliminary data.</text>
</comment>
<name>A0A2N5RXD5_9BASI</name>
<feature type="region of interest" description="Disordered" evidence="1">
    <location>
        <begin position="135"/>
        <end position="159"/>
    </location>
</feature>
<dbReference type="EMBL" id="PGCJ01001408">
    <property type="protein sequence ID" value="PLW05656.1"/>
    <property type="molecule type" value="Genomic_DNA"/>
</dbReference>
<feature type="compositionally biased region" description="Low complexity" evidence="1">
    <location>
        <begin position="67"/>
        <end position="88"/>
    </location>
</feature>
<feature type="compositionally biased region" description="Basic and acidic residues" evidence="1">
    <location>
        <begin position="1"/>
        <end position="11"/>
    </location>
</feature>
<proteinExistence type="predicted"/>
<feature type="compositionally biased region" description="Acidic residues" evidence="1">
    <location>
        <begin position="142"/>
        <end position="159"/>
    </location>
</feature>
<accession>A0A2N5RXD5</accession>
<feature type="region of interest" description="Disordered" evidence="1">
    <location>
        <begin position="1"/>
        <end position="88"/>
    </location>
</feature>
<evidence type="ECO:0000256" key="1">
    <source>
        <dbReference type="SAM" id="MobiDB-lite"/>
    </source>
</evidence>
<gene>
    <name evidence="2" type="ORF">PCANC_28215</name>
</gene>
<protein>
    <submittedName>
        <fullName evidence="2">Uncharacterized protein</fullName>
    </submittedName>
</protein>